<organism evidence="1">
    <name type="scientific">Zea mays</name>
    <name type="common">Maize</name>
    <dbReference type="NCBI Taxonomy" id="4577"/>
    <lineage>
        <taxon>Eukaryota</taxon>
        <taxon>Viridiplantae</taxon>
        <taxon>Streptophyta</taxon>
        <taxon>Embryophyta</taxon>
        <taxon>Tracheophyta</taxon>
        <taxon>Spermatophyta</taxon>
        <taxon>Magnoliopsida</taxon>
        <taxon>Liliopsida</taxon>
        <taxon>Poales</taxon>
        <taxon>Poaceae</taxon>
        <taxon>PACMAD clade</taxon>
        <taxon>Panicoideae</taxon>
        <taxon>Andropogonodae</taxon>
        <taxon>Andropogoneae</taxon>
        <taxon>Tripsacinae</taxon>
        <taxon>Zea</taxon>
    </lineage>
</organism>
<protein>
    <submittedName>
        <fullName evidence="1">Uncharacterized protein</fullName>
    </submittedName>
</protein>
<evidence type="ECO:0000313" key="1">
    <source>
        <dbReference type="EMBL" id="ACF80503.1"/>
    </source>
</evidence>
<accession>B4FEG0</accession>
<proteinExistence type="evidence at transcript level"/>
<name>B4FEG0_MAIZE</name>
<dbReference type="EMBL" id="BT035498">
    <property type="protein sequence ID" value="ACF80503.1"/>
    <property type="molecule type" value="mRNA"/>
</dbReference>
<sequence>MAWQRMDCFQVQDEGDFQHSRTTLSVEYWRPDGHVWYILSHES</sequence>
<dbReference type="AlphaFoldDB" id="B4FEG0"/>
<reference evidence="1" key="1">
    <citation type="journal article" date="2009" name="PLoS Genet.">
        <title>Sequencing, mapping, and analysis of 27,455 maize full-length cDNAs.</title>
        <authorList>
            <person name="Soderlund C."/>
            <person name="Descour A."/>
            <person name="Kudrna D."/>
            <person name="Bomhoff M."/>
            <person name="Boyd L."/>
            <person name="Currie J."/>
            <person name="Angelova A."/>
            <person name="Collura K."/>
            <person name="Wissotski M."/>
            <person name="Ashley E."/>
            <person name="Morrow D."/>
            <person name="Fernandes J."/>
            <person name="Walbot V."/>
            <person name="Yu Y."/>
        </authorList>
    </citation>
    <scope>NUCLEOTIDE SEQUENCE</scope>
    <source>
        <strain evidence="1">B73</strain>
    </source>
</reference>